<accession>A0ABU2YK62</accession>
<name>A0ABU2YK62_9FLAO</name>
<dbReference type="PANTHER" id="PTHR33695">
    <property type="entry name" value="LIPOPROTEIN SIGNAL PEPTIDASE"/>
    <property type="match status" value="1"/>
</dbReference>
<dbReference type="GO" id="GO:0004190">
    <property type="term" value="F:aspartic-type endopeptidase activity"/>
    <property type="evidence" value="ECO:0007669"/>
    <property type="project" value="UniProtKB-EC"/>
</dbReference>
<evidence type="ECO:0000256" key="8">
    <source>
        <dbReference type="ARBA" id="ARBA00023136"/>
    </source>
</evidence>
<comment type="caution">
    <text evidence="9">Lacks conserved residue(s) required for the propagation of feature annotation.</text>
</comment>
<dbReference type="EMBL" id="JAVRIA010000003">
    <property type="protein sequence ID" value="MDT0558560.1"/>
    <property type="molecule type" value="Genomic_DNA"/>
</dbReference>
<dbReference type="EC" id="3.4.23.36" evidence="9"/>
<keyword evidence="4 9" id="KW-0812">Transmembrane</keyword>
<comment type="function">
    <text evidence="9 10">This protein specifically catalyzes the removal of signal peptides from prolipoproteins.</text>
</comment>
<dbReference type="Pfam" id="PF01252">
    <property type="entry name" value="Peptidase_A8"/>
    <property type="match status" value="1"/>
</dbReference>
<feature type="active site" evidence="9">
    <location>
        <position position="145"/>
    </location>
</feature>
<keyword evidence="13" id="KW-1185">Reference proteome</keyword>
<gene>
    <name evidence="9 12" type="primary">lspA</name>
    <name evidence="12" type="ORF">RM697_07880</name>
</gene>
<protein>
    <recommendedName>
        <fullName evidence="9">Lipoprotein signal peptidase</fullName>
        <ecNumber evidence="9">3.4.23.36</ecNumber>
    </recommendedName>
    <alternativeName>
        <fullName evidence="9">Prolipoprotein signal peptidase</fullName>
    </alternativeName>
    <alternativeName>
        <fullName evidence="9">Signal peptidase II</fullName>
        <shortName evidence="9">SPase II</shortName>
    </alternativeName>
</protein>
<comment type="caution">
    <text evidence="12">The sequence shown here is derived from an EMBL/GenBank/DDBJ whole genome shotgun (WGS) entry which is preliminary data.</text>
</comment>
<keyword evidence="3 9" id="KW-0645">Protease</keyword>
<comment type="similarity">
    <text evidence="1 9 11">Belongs to the peptidase A8 family.</text>
</comment>
<evidence type="ECO:0000256" key="5">
    <source>
        <dbReference type="ARBA" id="ARBA00022750"/>
    </source>
</evidence>
<evidence type="ECO:0000256" key="3">
    <source>
        <dbReference type="ARBA" id="ARBA00022670"/>
    </source>
</evidence>
<sequence>MFRSVKIVLLIIINIAVDQVSKVLVRRNFDLKEQLAILGDIQGDGAKFLMYYVENKGAFLGMGSDMNDTLRIIFLLILPVLVLGYVTYYIFKTKELDKWSLFAFCCIIGGGIANVFDRIVFGEVTDFFYISLGGVFKTGIFNVADMSVTTGLIILIFSNFFGKKKQTEVTT</sequence>
<feature type="active site" evidence="9">
    <location>
        <position position="126"/>
    </location>
</feature>
<reference evidence="12 13" key="1">
    <citation type="submission" date="2023-09" db="EMBL/GenBank/DDBJ databases">
        <authorList>
            <person name="Rey-Velasco X."/>
        </authorList>
    </citation>
    <scope>NUCLEOTIDE SEQUENCE [LARGE SCALE GENOMIC DNA]</scope>
    <source>
        <strain evidence="12 13">W332</strain>
    </source>
</reference>
<evidence type="ECO:0000256" key="9">
    <source>
        <dbReference type="HAMAP-Rule" id="MF_00161"/>
    </source>
</evidence>
<evidence type="ECO:0000256" key="11">
    <source>
        <dbReference type="RuleBase" id="RU004181"/>
    </source>
</evidence>
<keyword evidence="6 9" id="KW-0378">Hydrolase</keyword>
<evidence type="ECO:0000256" key="10">
    <source>
        <dbReference type="RuleBase" id="RU000594"/>
    </source>
</evidence>
<dbReference type="NCBIfam" id="TIGR00077">
    <property type="entry name" value="lspA"/>
    <property type="match status" value="1"/>
</dbReference>
<keyword evidence="5 9" id="KW-0064">Aspartyl protease</keyword>
<comment type="subcellular location">
    <subcellularLocation>
        <location evidence="9">Cell membrane</location>
        <topology evidence="9">Multi-pass membrane protein</topology>
    </subcellularLocation>
</comment>
<organism evidence="12 13">
    <name type="scientific">Microcosmobacter mediterraneus</name>
    <dbReference type="NCBI Taxonomy" id="3075607"/>
    <lineage>
        <taxon>Bacteria</taxon>
        <taxon>Pseudomonadati</taxon>
        <taxon>Bacteroidota</taxon>
        <taxon>Flavobacteriia</taxon>
        <taxon>Flavobacteriales</taxon>
        <taxon>Flavobacteriaceae</taxon>
        <taxon>Microcosmobacter</taxon>
    </lineage>
</organism>
<evidence type="ECO:0000256" key="6">
    <source>
        <dbReference type="ARBA" id="ARBA00022801"/>
    </source>
</evidence>
<feature type="transmembrane region" description="Helical" evidence="9">
    <location>
        <begin position="72"/>
        <end position="91"/>
    </location>
</feature>
<dbReference type="Proteomes" id="UP001259492">
    <property type="component" value="Unassembled WGS sequence"/>
</dbReference>
<dbReference type="PRINTS" id="PR00781">
    <property type="entry name" value="LIPOSIGPTASE"/>
</dbReference>
<evidence type="ECO:0000256" key="4">
    <source>
        <dbReference type="ARBA" id="ARBA00022692"/>
    </source>
</evidence>
<dbReference type="RefSeq" id="WP_311427321.1">
    <property type="nucleotide sequence ID" value="NZ_JAVRIA010000003.1"/>
</dbReference>
<comment type="catalytic activity">
    <reaction evidence="9 10">
        <text>Release of signal peptides from bacterial membrane prolipoproteins. Hydrolyzes -Xaa-Yaa-Zaa-|-(S,diacylglyceryl)Cys-, in which Xaa is hydrophobic (preferably Leu), and Yaa (Ala or Ser) and Zaa (Gly or Ala) have small, neutral side chains.</text>
        <dbReference type="EC" id="3.4.23.36"/>
    </reaction>
</comment>
<evidence type="ECO:0000256" key="1">
    <source>
        <dbReference type="ARBA" id="ARBA00006139"/>
    </source>
</evidence>
<dbReference type="PROSITE" id="PS00855">
    <property type="entry name" value="SPASE_II"/>
    <property type="match status" value="1"/>
</dbReference>
<keyword evidence="7 9" id="KW-1133">Transmembrane helix</keyword>
<comment type="pathway">
    <text evidence="9">Protein modification; lipoprotein biosynthesis (signal peptide cleavage).</text>
</comment>
<evidence type="ECO:0000256" key="7">
    <source>
        <dbReference type="ARBA" id="ARBA00022989"/>
    </source>
</evidence>
<keyword evidence="8 9" id="KW-0472">Membrane</keyword>
<dbReference type="HAMAP" id="MF_00161">
    <property type="entry name" value="LspA"/>
    <property type="match status" value="1"/>
</dbReference>
<evidence type="ECO:0000313" key="12">
    <source>
        <dbReference type="EMBL" id="MDT0558560.1"/>
    </source>
</evidence>
<feature type="transmembrane region" description="Helical" evidence="9">
    <location>
        <begin position="128"/>
        <end position="157"/>
    </location>
</feature>
<evidence type="ECO:0000256" key="2">
    <source>
        <dbReference type="ARBA" id="ARBA00022475"/>
    </source>
</evidence>
<feature type="transmembrane region" description="Helical" evidence="9">
    <location>
        <begin position="98"/>
        <end position="116"/>
    </location>
</feature>
<dbReference type="PANTHER" id="PTHR33695:SF1">
    <property type="entry name" value="LIPOPROTEIN SIGNAL PEPTIDASE"/>
    <property type="match status" value="1"/>
</dbReference>
<keyword evidence="2 9" id="KW-1003">Cell membrane</keyword>
<evidence type="ECO:0000313" key="13">
    <source>
        <dbReference type="Proteomes" id="UP001259492"/>
    </source>
</evidence>
<dbReference type="InterPro" id="IPR001872">
    <property type="entry name" value="Peptidase_A8"/>
</dbReference>
<proteinExistence type="inferred from homology"/>